<evidence type="ECO:0000256" key="1">
    <source>
        <dbReference type="SAM" id="MobiDB-lite"/>
    </source>
</evidence>
<proteinExistence type="predicted"/>
<sequence length="39" mass="4202">MKLKLEEPPNSTVGAPLPICNNSSEPPTKNRTCHSSLPI</sequence>
<reference evidence="2 3" key="1">
    <citation type="journal article" date="2023" name="Mol. Ecol. Resour.">
        <title>Chromosome-level genome assembly of a triploid poplar Populus alba 'Berolinensis'.</title>
        <authorList>
            <person name="Chen S."/>
            <person name="Yu Y."/>
            <person name="Wang X."/>
            <person name="Wang S."/>
            <person name="Zhang T."/>
            <person name="Zhou Y."/>
            <person name="He R."/>
            <person name="Meng N."/>
            <person name="Wang Y."/>
            <person name="Liu W."/>
            <person name="Liu Z."/>
            <person name="Liu J."/>
            <person name="Guo Q."/>
            <person name="Huang H."/>
            <person name="Sederoff R.R."/>
            <person name="Wang G."/>
            <person name="Qu G."/>
            <person name="Chen S."/>
        </authorList>
    </citation>
    <scope>NUCLEOTIDE SEQUENCE [LARGE SCALE GENOMIC DNA]</scope>
    <source>
        <strain evidence="2">SC-2020</strain>
    </source>
</reference>
<comment type="caution">
    <text evidence="2">The sequence shown here is derived from an EMBL/GenBank/DDBJ whole genome shotgun (WGS) entry which is preliminary data.</text>
</comment>
<evidence type="ECO:0000313" key="2">
    <source>
        <dbReference type="EMBL" id="KAJ7014460.1"/>
    </source>
</evidence>
<dbReference type="Proteomes" id="UP001164929">
    <property type="component" value="Chromosome 1"/>
</dbReference>
<feature type="compositionally biased region" description="Polar residues" evidence="1">
    <location>
        <begin position="20"/>
        <end position="39"/>
    </location>
</feature>
<dbReference type="AlphaFoldDB" id="A0AAD6RSR2"/>
<dbReference type="EMBL" id="JAQIZT010000001">
    <property type="protein sequence ID" value="KAJ7014460.1"/>
    <property type="molecule type" value="Genomic_DNA"/>
</dbReference>
<accession>A0AAD6RSR2</accession>
<gene>
    <name evidence="2" type="ORF">NC653_003932</name>
</gene>
<feature type="region of interest" description="Disordered" evidence="1">
    <location>
        <begin position="1"/>
        <end position="39"/>
    </location>
</feature>
<name>A0AAD6RSR2_9ROSI</name>
<protein>
    <submittedName>
        <fullName evidence="2">Uncharacterized protein</fullName>
    </submittedName>
</protein>
<organism evidence="2 3">
    <name type="scientific">Populus alba x Populus x berolinensis</name>
    <dbReference type="NCBI Taxonomy" id="444605"/>
    <lineage>
        <taxon>Eukaryota</taxon>
        <taxon>Viridiplantae</taxon>
        <taxon>Streptophyta</taxon>
        <taxon>Embryophyta</taxon>
        <taxon>Tracheophyta</taxon>
        <taxon>Spermatophyta</taxon>
        <taxon>Magnoliopsida</taxon>
        <taxon>eudicotyledons</taxon>
        <taxon>Gunneridae</taxon>
        <taxon>Pentapetalae</taxon>
        <taxon>rosids</taxon>
        <taxon>fabids</taxon>
        <taxon>Malpighiales</taxon>
        <taxon>Salicaceae</taxon>
        <taxon>Saliceae</taxon>
        <taxon>Populus</taxon>
    </lineage>
</organism>
<evidence type="ECO:0000313" key="3">
    <source>
        <dbReference type="Proteomes" id="UP001164929"/>
    </source>
</evidence>
<keyword evidence="3" id="KW-1185">Reference proteome</keyword>